<dbReference type="Pfam" id="PF00665">
    <property type="entry name" value="rve"/>
    <property type="match status" value="1"/>
</dbReference>
<dbReference type="GO" id="GO:0003964">
    <property type="term" value="F:RNA-directed DNA polymerase activity"/>
    <property type="evidence" value="ECO:0007669"/>
    <property type="project" value="UniProtKB-EC"/>
</dbReference>
<dbReference type="GO" id="GO:0003676">
    <property type="term" value="F:nucleic acid binding"/>
    <property type="evidence" value="ECO:0007669"/>
    <property type="project" value="InterPro"/>
</dbReference>
<evidence type="ECO:0000259" key="2">
    <source>
        <dbReference type="PROSITE" id="PS50994"/>
    </source>
</evidence>
<feature type="domain" description="Integrase catalytic" evidence="2">
    <location>
        <begin position="38"/>
        <end position="158"/>
    </location>
</feature>
<dbReference type="EMBL" id="GEZM01046049">
    <property type="protein sequence ID" value="JAV77558.1"/>
    <property type="molecule type" value="Transcribed_RNA"/>
</dbReference>
<dbReference type="Gene3D" id="3.30.420.10">
    <property type="entry name" value="Ribonuclease H-like superfamily/Ribonuclease H"/>
    <property type="match status" value="1"/>
</dbReference>
<organism evidence="3">
    <name type="scientific">Photinus pyralis</name>
    <name type="common">Common eastern firefly</name>
    <name type="synonym">Lampyris pyralis</name>
    <dbReference type="NCBI Taxonomy" id="7054"/>
    <lineage>
        <taxon>Eukaryota</taxon>
        <taxon>Metazoa</taxon>
        <taxon>Ecdysozoa</taxon>
        <taxon>Arthropoda</taxon>
        <taxon>Hexapoda</taxon>
        <taxon>Insecta</taxon>
        <taxon>Pterygota</taxon>
        <taxon>Neoptera</taxon>
        <taxon>Endopterygota</taxon>
        <taxon>Coleoptera</taxon>
        <taxon>Polyphaga</taxon>
        <taxon>Elateriformia</taxon>
        <taxon>Elateroidea</taxon>
        <taxon>Lampyridae</taxon>
        <taxon>Lampyrinae</taxon>
        <taxon>Photinus</taxon>
    </lineage>
</organism>
<dbReference type="Pfam" id="PF17921">
    <property type="entry name" value="Integrase_H2C2"/>
    <property type="match status" value="1"/>
</dbReference>
<dbReference type="PANTHER" id="PTHR37984:SF5">
    <property type="entry name" value="PROTEIN NYNRIN-LIKE"/>
    <property type="match status" value="1"/>
</dbReference>
<reference evidence="3" key="1">
    <citation type="journal article" date="2016" name="Sci. Rep.">
        <title>Molecular characterization of firefly nuptial gifts: a multi-omics approach sheds light on postcopulatory sexual selection.</title>
        <authorList>
            <person name="Al-Wathiqui N."/>
            <person name="Fallon T.R."/>
            <person name="South A."/>
            <person name="Weng J.K."/>
            <person name="Lewis S.M."/>
        </authorList>
    </citation>
    <scope>NUCLEOTIDE SEQUENCE</scope>
</reference>
<dbReference type="InterPro" id="IPR036397">
    <property type="entry name" value="RNaseH_sf"/>
</dbReference>
<dbReference type="GO" id="GO:0015074">
    <property type="term" value="P:DNA integration"/>
    <property type="evidence" value="ECO:0007669"/>
    <property type="project" value="InterPro"/>
</dbReference>
<dbReference type="AlphaFoldDB" id="A0A1Y1LXH1"/>
<dbReference type="InterPro" id="IPR050951">
    <property type="entry name" value="Retrovirus_Pol_polyprotein"/>
</dbReference>
<proteinExistence type="predicted"/>
<accession>A0A1Y1LXH1</accession>
<dbReference type="InterPro" id="IPR001584">
    <property type="entry name" value="Integrase_cat-core"/>
</dbReference>
<evidence type="ECO:0000313" key="3">
    <source>
        <dbReference type="EMBL" id="JAV77558.1"/>
    </source>
</evidence>
<dbReference type="PANTHER" id="PTHR37984">
    <property type="entry name" value="PROTEIN CBG26694"/>
    <property type="match status" value="1"/>
</dbReference>
<dbReference type="PROSITE" id="PS50994">
    <property type="entry name" value="INTEGRASE"/>
    <property type="match status" value="1"/>
</dbReference>
<dbReference type="InterPro" id="IPR012337">
    <property type="entry name" value="RNaseH-like_sf"/>
</dbReference>
<protein>
    <recommendedName>
        <fullName evidence="1">RNA-directed DNA polymerase</fullName>
        <ecNumber evidence="1">2.7.7.49</ecNumber>
    </recommendedName>
</protein>
<evidence type="ECO:0000256" key="1">
    <source>
        <dbReference type="ARBA" id="ARBA00012493"/>
    </source>
</evidence>
<dbReference type="InterPro" id="IPR041588">
    <property type="entry name" value="Integrase_H2C2"/>
</dbReference>
<dbReference type="Gene3D" id="1.10.340.70">
    <property type="match status" value="1"/>
</dbReference>
<sequence>MLLRSALWWPGLSDDITKVISSCAVCQAFQNSGSERTLHSWPTTDNVWQRVHIDFFHKNGLTFLIIVDSKSKFLDIHLMSSTNVLQTIEKLKVTFSMLGLPLQLVSDNGPPFNSSEFSKFCLANGIQPVKTPPYHPQSNGAAERNVQTVKKITVETVV</sequence>
<dbReference type="SUPFAM" id="SSF53098">
    <property type="entry name" value="Ribonuclease H-like"/>
    <property type="match status" value="1"/>
</dbReference>
<dbReference type="EC" id="2.7.7.49" evidence="1"/>
<name>A0A1Y1LXH1_PHOPY</name>